<keyword evidence="2" id="KW-0560">Oxidoreductase</keyword>
<dbReference type="SUPFAM" id="SSF51395">
    <property type="entry name" value="FMN-linked oxidoreductases"/>
    <property type="match status" value="1"/>
</dbReference>
<dbReference type="GO" id="GO:0016491">
    <property type="term" value="F:oxidoreductase activity"/>
    <property type="evidence" value="ECO:0007669"/>
    <property type="project" value="UniProtKB-KW"/>
</dbReference>
<dbReference type="EMBL" id="DRZX01000107">
    <property type="protein sequence ID" value="HHS48666.1"/>
    <property type="molecule type" value="Genomic_DNA"/>
</dbReference>
<sequence length="64" mass="7300">MLILQKSTCAHGWLLGQFLSNYFNHRNDAFGGHLQNRMKLPLEIIKAIRDIAKDQLLSVCVKCS</sequence>
<dbReference type="Pfam" id="PF00724">
    <property type="entry name" value="Oxidored_FMN"/>
    <property type="match status" value="1"/>
</dbReference>
<dbReference type="Proteomes" id="UP000886400">
    <property type="component" value="Unassembled WGS sequence"/>
</dbReference>
<feature type="domain" description="NADH:flavin oxidoreductase/NADH oxidase N-terminal" evidence="3">
    <location>
        <begin position="10"/>
        <end position="54"/>
    </location>
</feature>
<proteinExistence type="predicted"/>
<dbReference type="GO" id="GO:0010181">
    <property type="term" value="F:FMN binding"/>
    <property type="evidence" value="ECO:0007669"/>
    <property type="project" value="InterPro"/>
</dbReference>
<dbReference type="InterPro" id="IPR013785">
    <property type="entry name" value="Aldolase_TIM"/>
</dbReference>
<dbReference type="PANTHER" id="PTHR43656">
    <property type="entry name" value="BINDING OXIDOREDUCTASE, PUTATIVE (AFU_ORTHOLOGUE AFUA_2G08260)-RELATED"/>
    <property type="match status" value="1"/>
</dbReference>
<evidence type="ECO:0000256" key="2">
    <source>
        <dbReference type="ARBA" id="ARBA00023002"/>
    </source>
</evidence>
<reference evidence="4" key="1">
    <citation type="journal article" date="2020" name="mSystems">
        <title>Genome- and Community-Level Interaction Insights into Carbon Utilization and Element Cycling Functions of Hydrothermarchaeota in Hydrothermal Sediment.</title>
        <authorList>
            <person name="Zhou Z."/>
            <person name="Liu Y."/>
            <person name="Xu W."/>
            <person name="Pan J."/>
            <person name="Luo Z.H."/>
            <person name="Li M."/>
        </authorList>
    </citation>
    <scope>NUCLEOTIDE SEQUENCE [LARGE SCALE GENOMIC DNA]</scope>
    <source>
        <strain evidence="4">SpSt-1135</strain>
    </source>
</reference>
<evidence type="ECO:0000259" key="3">
    <source>
        <dbReference type="Pfam" id="PF00724"/>
    </source>
</evidence>
<protein>
    <recommendedName>
        <fullName evidence="3">NADH:flavin oxidoreductase/NADH oxidase N-terminal domain-containing protein</fullName>
    </recommendedName>
</protein>
<evidence type="ECO:0000313" key="4">
    <source>
        <dbReference type="EMBL" id="HHS48666.1"/>
    </source>
</evidence>
<evidence type="ECO:0000256" key="1">
    <source>
        <dbReference type="ARBA" id="ARBA00022630"/>
    </source>
</evidence>
<dbReference type="PANTHER" id="PTHR43656:SF2">
    <property type="entry name" value="BINDING OXIDOREDUCTASE, PUTATIVE (AFU_ORTHOLOGUE AFUA_2G08260)-RELATED"/>
    <property type="match status" value="1"/>
</dbReference>
<organism evidence="4">
    <name type="scientific">Desulfurella acetivorans</name>
    <dbReference type="NCBI Taxonomy" id="33002"/>
    <lineage>
        <taxon>Bacteria</taxon>
        <taxon>Pseudomonadati</taxon>
        <taxon>Campylobacterota</taxon>
        <taxon>Desulfurellia</taxon>
        <taxon>Desulfurellales</taxon>
        <taxon>Desulfurellaceae</taxon>
        <taxon>Desulfurella</taxon>
    </lineage>
</organism>
<gene>
    <name evidence="4" type="ORF">ENM99_02240</name>
</gene>
<dbReference type="InterPro" id="IPR051799">
    <property type="entry name" value="NADH_flavin_oxidoreductase"/>
</dbReference>
<keyword evidence="1" id="KW-0285">Flavoprotein</keyword>
<accession>A0A7C6A704</accession>
<dbReference type="Gene3D" id="3.20.20.70">
    <property type="entry name" value="Aldolase class I"/>
    <property type="match status" value="1"/>
</dbReference>
<dbReference type="AlphaFoldDB" id="A0A7C6A704"/>
<dbReference type="InterPro" id="IPR001155">
    <property type="entry name" value="OxRdtase_FMN_N"/>
</dbReference>
<comment type="caution">
    <text evidence="4">The sequence shown here is derived from an EMBL/GenBank/DDBJ whole genome shotgun (WGS) entry which is preliminary data.</text>
</comment>
<name>A0A7C6A704_DESAE</name>